<evidence type="ECO:0000313" key="2">
    <source>
        <dbReference type="Proteomes" id="UP000492821"/>
    </source>
</evidence>
<name>A0A7E4VSX3_PANRE</name>
<evidence type="ECO:0000256" key="1">
    <source>
        <dbReference type="SAM" id="SignalP"/>
    </source>
</evidence>
<dbReference type="AlphaFoldDB" id="A0A7E4VSX3"/>
<dbReference type="Proteomes" id="UP000492821">
    <property type="component" value="Unassembled WGS sequence"/>
</dbReference>
<organism evidence="2 3">
    <name type="scientific">Panagrellus redivivus</name>
    <name type="common">Microworm</name>
    <dbReference type="NCBI Taxonomy" id="6233"/>
    <lineage>
        <taxon>Eukaryota</taxon>
        <taxon>Metazoa</taxon>
        <taxon>Ecdysozoa</taxon>
        <taxon>Nematoda</taxon>
        <taxon>Chromadorea</taxon>
        <taxon>Rhabditida</taxon>
        <taxon>Tylenchina</taxon>
        <taxon>Panagrolaimomorpha</taxon>
        <taxon>Panagrolaimoidea</taxon>
        <taxon>Panagrolaimidae</taxon>
        <taxon>Panagrellus</taxon>
    </lineage>
</organism>
<sequence>MNCRIFPLLFAVFITVSGGATKPELREAFYERVDHLALSLDPRDYIVALTNGQSNLYHDADMNMITEMTIFYYAETVADKHVTLSLTCSQQRDYEVKFEIHRNGVFLLELDERGQYNLNTDFNYAWMDGKVMRFYICFFGRMCSKNAVIIKHPLTHFKIESDDKRALMRIFIKGFFFNTNNNIEDTEPDVKFGKEASIIVPNKLLAENVCVIWFLSYKVIKLDMKPYTIPGSKPREDIILKHPHGEVQISILSLRFAILIILHDKQTKERFGYELFIADKLPTVPVILKVNYNLENGDDIYMLKCKDEI</sequence>
<proteinExistence type="predicted"/>
<accession>A0A7E4VSX3</accession>
<dbReference type="WBParaSite" id="Pan_g302.t1">
    <property type="protein sequence ID" value="Pan_g302.t1"/>
    <property type="gene ID" value="Pan_g302"/>
</dbReference>
<keyword evidence="1" id="KW-0732">Signal</keyword>
<protein>
    <submittedName>
        <fullName evidence="3">Galectin</fullName>
    </submittedName>
</protein>
<feature type="chain" id="PRO_5029014532" evidence="1">
    <location>
        <begin position="22"/>
        <end position="309"/>
    </location>
</feature>
<reference evidence="3" key="2">
    <citation type="submission" date="2020-10" db="UniProtKB">
        <authorList>
            <consortium name="WormBaseParasite"/>
        </authorList>
    </citation>
    <scope>IDENTIFICATION</scope>
</reference>
<evidence type="ECO:0000313" key="3">
    <source>
        <dbReference type="WBParaSite" id="Pan_g302.t1"/>
    </source>
</evidence>
<keyword evidence="2" id="KW-1185">Reference proteome</keyword>
<feature type="signal peptide" evidence="1">
    <location>
        <begin position="1"/>
        <end position="21"/>
    </location>
</feature>
<reference evidence="2" key="1">
    <citation type="journal article" date="2013" name="Genetics">
        <title>The draft genome and transcriptome of Panagrellus redivivus are shaped by the harsh demands of a free-living lifestyle.</title>
        <authorList>
            <person name="Srinivasan J."/>
            <person name="Dillman A.R."/>
            <person name="Macchietto M.G."/>
            <person name="Heikkinen L."/>
            <person name="Lakso M."/>
            <person name="Fracchia K.M."/>
            <person name="Antoshechkin I."/>
            <person name="Mortazavi A."/>
            <person name="Wong G."/>
            <person name="Sternberg P.W."/>
        </authorList>
    </citation>
    <scope>NUCLEOTIDE SEQUENCE [LARGE SCALE GENOMIC DNA]</scope>
    <source>
        <strain evidence="2">MT8872</strain>
    </source>
</reference>